<feature type="region of interest" description="Disordered" evidence="2">
    <location>
        <begin position="226"/>
        <end position="268"/>
    </location>
</feature>
<evidence type="ECO:0000256" key="1">
    <source>
        <dbReference type="ARBA" id="ARBA00022737"/>
    </source>
</evidence>
<accession>A0A7S3D7Y8</accession>
<evidence type="ECO:0000313" key="3">
    <source>
        <dbReference type="EMBL" id="CAE0249461.1"/>
    </source>
</evidence>
<feature type="region of interest" description="Disordered" evidence="2">
    <location>
        <begin position="316"/>
        <end position="357"/>
    </location>
</feature>
<feature type="compositionally biased region" description="Basic and acidic residues" evidence="2">
    <location>
        <begin position="239"/>
        <end position="252"/>
    </location>
</feature>
<name>A0A7S3D7Y8_9EUKA</name>
<reference evidence="3" key="1">
    <citation type="submission" date="2021-01" db="EMBL/GenBank/DDBJ databases">
        <authorList>
            <person name="Corre E."/>
            <person name="Pelletier E."/>
            <person name="Niang G."/>
            <person name="Scheremetjew M."/>
            <person name="Finn R."/>
            <person name="Kale V."/>
            <person name="Holt S."/>
            <person name="Cochrane G."/>
            <person name="Meng A."/>
            <person name="Brown T."/>
            <person name="Cohen L."/>
        </authorList>
    </citation>
    <scope>NUCLEOTIDE SEQUENCE</scope>
    <source>
        <strain evidence="3">NIES-2562</strain>
    </source>
</reference>
<dbReference type="PANTHER" id="PTHR43215:SF14">
    <property type="entry name" value="RADIAL SPOKE HEAD 1 HOMOLOG"/>
    <property type="match status" value="1"/>
</dbReference>
<organism evidence="3">
    <name type="scientific">Palpitomonas bilix</name>
    <dbReference type="NCBI Taxonomy" id="652834"/>
    <lineage>
        <taxon>Eukaryota</taxon>
        <taxon>Eukaryota incertae sedis</taxon>
    </lineage>
</organism>
<keyword evidence="1" id="KW-0677">Repeat</keyword>
<proteinExistence type="predicted"/>
<feature type="region of interest" description="Disordered" evidence="2">
    <location>
        <begin position="372"/>
        <end position="413"/>
    </location>
</feature>
<protein>
    <submittedName>
        <fullName evidence="3">Uncharacterized protein</fullName>
    </submittedName>
</protein>
<gene>
    <name evidence="3" type="ORF">PBIL07802_LOCUS11660</name>
</gene>
<dbReference type="PANTHER" id="PTHR43215">
    <property type="entry name" value="RADIAL SPOKE HEAD 1 HOMOLOG"/>
    <property type="match status" value="1"/>
</dbReference>
<feature type="compositionally biased region" description="Acidic residues" evidence="2">
    <location>
        <begin position="253"/>
        <end position="262"/>
    </location>
</feature>
<dbReference type="AlphaFoldDB" id="A0A7S3D7Y8"/>
<dbReference type="SUPFAM" id="SSF82185">
    <property type="entry name" value="Histone H3 K4-specific methyltransferase SET7/9 N-terminal domain"/>
    <property type="match status" value="2"/>
</dbReference>
<dbReference type="InterPro" id="IPR003409">
    <property type="entry name" value="MORN"/>
</dbReference>
<dbReference type="Pfam" id="PF02493">
    <property type="entry name" value="MORN"/>
    <property type="match status" value="8"/>
</dbReference>
<dbReference type="EMBL" id="HBIB01018003">
    <property type="protein sequence ID" value="CAE0249461.1"/>
    <property type="molecule type" value="Transcribed_RNA"/>
</dbReference>
<dbReference type="SMART" id="SM00698">
    <property type="entry name" value="MORN"/>
    <property type="match status" value="8"/>
</dbReference>
<sequence>MNSTSAYVGEKRGQVRHGIGHYKFKNSFFEYEGGWENGKMEGQGRLLFADGGYYEGEFSDGEMEGQGLRVWADGSSYSGQFRKGERYGIGRFESKIGKKAGIFEGQWKGNKMNGKGTYDDLASGDHYEGEFVDHMYHGDGRLEDGKGGVYEGEWRSGKKHGEGSQVYGTRDSYVGSWENGLRSGGEGRFYHASSGYRFHGFWKDSVPTQLAFCLELDNIDQLDLSDSRSASPGAGKVGKQKERVSKKGKEEDLQGGEDLTEEELVRQRRRSPVLKLPPTKVCPQLIISVVDEHGIKVACESGRTFRLSLFSVTEKKEKKSKDDEGLQEELRSVNFSSECQGEESSFEEKPFGSASDEANAYGGVPDFSCSLKQKDLSNNDSQPTARKSAKKGKDSASKSSVVSNREPERDSWKWKSGGRVVSRGLPFRKYIFETEESGNVVFSHLVFENELSPGIYKLVVEDISGPWEDELSCFASRVRPLVIALAVS</sequence>
<feature type="compositionally biased region" description="Basic and acidic residues" evidence="2">
    <location>
        <begin position="316"/>
        <end position="331"/>
    </location>
</feature>
<dbReference type="Gene3D" id="2.20.110.10">
    <property type="entry name" value="Histone H3 K4-specific methyltransferase SET7/9 N-terminal domain"/>
    <property type="match status" value="3"/>
</dbReference>
<evidence type="ECO:0000256" key="2">
    <source>
        <dbReference type="SAM" id="MobiDB-lite"/>
    </source>
</evidence>